<organism evidence="4 6">
    <name type="scientific">Rotaria magnacalcarata</name>
    <dbReference type="NCBI Taxonomy" id="392030"/>
    <lineage>
        <taxon>Eukaryota</taxon>
        <taxon>Metazoa</taxon>
        <taxon>Spiralia</taxon>
        <taxon>Gnathifera</taxon>
        <taxon>Rotifera</taxon>
        <taxon>Eurotatoria</taxon>
        <taxon>Bdelloidea</taxon>
        <taxon>Philodinida</taxon>
        <taxon>Philodinidae</taxon>
        <taxon>Rotaria</taxon>
    </lineage>
</organism>
<dbReference type="GO" id="GO:0051015">
    <property type="term" value="F:actin filament binding"/>
    <property type="evidence" value="ECO:0007669"/>
    <property type="project" value="TreeGrafter"/>
</dbReference>
<keyword evidence="2" id="KW-0677">Repeat</keyword>
<feature type="repeat" description="WD" evidence="3">
    <location>
        <begin position="19"/>
        <end position="61"/>
    </location>
</feature>
<dbReference type="Gene3D" id="2.130.10.10">
    <property type="entry name" value="YVTN repeat-like/Quinoprotein amine dehydrogenase"/>
    <property type="match status" value="1"/>
</dbReference>
<accession>A0A8S2Z208</accession>
<dbReference type="PROSITE" id="PS50294">
    <property type="entry name" value="WD_REPEATS_REGION"/>
    <property type="match status" value="1"/>
</dbReference>
<dbReference type="Proteomes" id="UP000681967">
    <property type="component" value="Unassembled WGS sequence"/>
</dbReference>
<protein>
    <recommendedName>
        <fullName evidence="7">Coronin</fullName>
    </recommendedName>
</protein>
<evidence type="ECO:0000256" key="1">
    <source>
        <dbReference type="ARBA" id="ARBA00022574"/>
    </source>
</evidence>
<feature type="non-terminal residue" evidence="4">
    <location>
        <position position="1"/>
    </location>
</feature>
<keyword evidence="1 3" id="KW-0853">WD repeat</keyword>
<dbReference type="PROSITE" id="PS00678">
    <property type="entry name" value="WD_REPEATS_1"/>
    <property type="match status" value="1"/>
</dbReference>
<dbReference type="SMART" id="SM00320">
    <property type="entry name" value="WD40"/>
    <property type="match status" value="1"/>
</dbReference>
<evidence type="ECO:0000313" key="4">
    <source>
        <dbReference type="EMBL" id="CAF4602112.1"/>
    </source>
</evidence>
<evidence type="ECO:0000256" key="3">
    <source>
        <dbReference type="PROSITE-ProRule" id="PRU00221"/>
    </source>
</evidence>
<proteinExistence type="predicted"/>
<dbReference type="EMBL" id="CAJOBH010126139">
    <property type="protein sequence ID" value="CAF4735488.1"/>
    <property type="molecule type" value="Genomic_DNA"/>
</dbReference>
<dbReference type="InterPro" id="IPR001680">
    <property type="entry name" value="WD40_rpt"/>
</dbReference>
<name>A0A8S2Z208_9BILA</name>
<dbReference type="PANTHER" id="PTHR10856">
    <property type="entry name" value="CORONIN"/>
    <property type="match status" value="1"/>
</dbReference>
<feature type="non-terminal residue" evidence="4">
    <location>
        <position position="62"/>
    </location>
</feature>
<dbReference type="PANTHER" id="PTHR10856:SF0">
    <property type="entry name" value="CORONIN"/>
    <property type="match status" value="1"/>
</dbReference>
<sequence>WQIPDGGITSTLTEPTVDLVAHQRRVGQIVWHPSALNVLLSAGSDMKIFIWNVSKSTILSTI</sequence>
<evidence type="ECO:0000256" key="2">
    <source>
        <dbReference type="ARBA" id="ARBA00022737"/>
    </source>
</evidence>
<dbReference type="AlphaFoldDB" id="A0A8S2Z208"/>
<dbReference type="InterPro" id="IPR019775">
    <property type="entry name" value="WD40_repeat_CS"/>
</dbReference>
<dbReference type="InterPro" id="IPR015943">
    <property type="entry name" value="WD40/YVTN_repeat-like_dom_sf"/>
</dbReference>
<dbReference type="GO" id="GO:0007015">
    <property type="term" value="P:actin filament organization"/>
    <property type="evidence" value="ECO:0007669"/>
    <property type="project" value="TreeGrafter"/>
</dbReference>
<gene>
    <name evidence="5" type="ORF">BYL167_LOCUS45454</name>
    <name evidence="4" type="ORF">GIL414_LOCUS38973</name>
</gene>
<comment type="caution">
    <text evidence="4">The sequence shown here is derived from an EMBL/GenBank/DDBJ whole genome shotgun (WGS) entry which is preliminary data.</text>
</comment>
<reference evidence="4" key="1">
    <citation type="submission" date="2021-02" db="EMBL/GenBank/DDBJ databases">
        <authorList>
            <person name="Nowell W R."/>
        </authorList>
    </citation>
    <scope>NUCLEOTIDE SEQUENCE</scope>
</reference>
<dbReference type="Proteomes" id="UP000681720">
    <property type="component" value="Unassembled WGS sequence"/>
</dbReference>
<dbReference type="InterPro" id="IPR015505">
    <property type="entry name" value="Coronin"/>
</dbReference>
<dbReference type="PROSITE" id="PS50082">
    <property type="entry name" value="WD_REPEATS_2"/>
    <property type="match status" value="1"/>
</dbReference>
<evidence type="ECO:0008006" key="7">
    <source>
        <dbReference type="Google" id="ProtNLM"/>
    </source>
</evidence>
<dbReference type="SUPFAM" id="SSF117289">
    <property type="entry name" value="Nucleoporin domain"/>
    <property type="match status" value="1"/>
</dbReference>
<evidence type="ECO:0000313" key="5">
    <source>
        <dbReference type="EMBL" id="CAF4735488.1"/>
    </source>
</evidence>
<dbReference type="EMBL" id="CAJOBJ010104338">
    <property type="protein sequence ID" value="CAF4602112.1"/>
    <property type="molecule type" value="Genomic_DNA"/>
</dbReference>
<evidence type="ECO:0000313" key="6">
    <source>
        <dbReference type="Proteomes" id="UP000681720"/>
    </source>
</evidence>